<protein>
    <recommendedName>
        <fullName evidence="4">DUF19 domain-containing protein</fullName>
    </recommendedName>
</protein>
<evidence type="ECO:0008006" key="4">
    <source>
        <dbReference type="Google" id="ProtNLM"/>
    </source>
</evidence>
<dbReference type="Proteomes" id="UP000015104">
    <property type="component" value="Unassembled WGS sequence"/>
</dbReference>
<evidence type="ECO:0000313" key="3">
    <source>
        <dbReference type="Proteomes" id="UP000015104"/>
    </source>
</evidence>
<feature type="transmembrane region" description="Helical" evidence="1">
    <location>
        <begin position="36"/>
        <end position="57"/>
    </location>
</feature>
<dbReference type="PANTHER" id="PTHR33964">
    <property type="entry name" value="RE45066P-RELATED"/>
    <property type="match status" value="1"/>
</dbReference>
<keyword evidence="3" id="KW-1185">Reference proteome</keyword>
<name>T1KN25_TETUR</name>
<keyword evidence="1" id="KW-1133">Transmembrane helix</keyword>
<evidence type="ECO:0000313" key="2">
    <source>
        <dbReference type="EnsemblMetazoa" id="tetur15g03730.1"/>
    </source>
</evidence>
<dbReference type="EMBL" id="CAEY01000249">
    <property type="status" value="NOT_ANNOTATED_CDS"/>
    <property type="molecule type" value="Genomic_DNA"/>
</dbReference>
<reference evidence="3" key="1">
    <citation type="submission" date="2011-08" db="EMBL/GenBank/DDBJ databases">
        <authorList>
            <person name="Rombauts S."/>
        </authorList>
    </citation>
    <scope>NUCLEOTIDE SEQUENCE</scope>
    <source>
        <strain evidence="3">London</strain>
    </source>
</reference>
<dbReference type="EnsemblMetazoa" id="tetur15g03730.1">
    <property type="protein sequence ID" value="tetur15g03730.1"/>
    <property type="gene ID" value="tetur15g03730"/>
</dbReference>
<accession>T1KN25</accession>
<reference evidence="2" key="2">
    <citation type="submission" date="2015-06" db="UniProtKB">
        <authorList>
            <consortium name="EnsemblMetazoa"/>
        </authorList>
    </citation>
    <scope>IDENTIFICATION</scope>
</reference>
<sequence>MLAIKKLEPSRRTNKQLNKGRFIEINLHLKSFHYNFLTHSINLFCLITIFIFGFSLCDDSLKAKKLKMNCHLKRIEDCFGVFDKYSNGSVSSSDLLSTSRGLDDVCINSKDVMRCLRDHVQKCGTPLQRELADYIVDEFTHSIDRFCKPGQMREDFLKHSPCIVEKVLSTKEYKESCNNPFLASVDGTNQIETMDDRLQSACCSYNRWHDCLYAKITTHCQEDGKKSMVDFIDKTFGKLPDMICPASEFNFKGPSCKPFLKENGSNQLDSSTNPITRYMIAHLSFLFHH</sequence>
<keyword evidence="1" id="KW-0472">Membrane</keyword>
<evidence type="ECO:0000256" key="1">
    <source>
        <dbReference type="SAM" id="Phobius"/>
    </source>
</evidence>
<organism evidence="2 3">
    <name type="scientific">Tetranychus urticae</name>
    <name type="common">Two-spotted spider mite</name>
    <dbReference type="NCBI Taxonomy" id="32264"/>
    <lineage>
        <taxon>Eukaryota</taxon>
        <taxon>Metazoa</taxon>
        <taxon>Ecdysozoa</taxon>
        <taxon>Arthropoda</taxon>
        <taxon>Chelicerata</taxon>
        <taxon>Arachnida</taxon>
        <taxon>Acari</taxon>
        <taxon>Acariformes</taxon>
        <taxon>Trombidiformes</taxon>
        <taxon>Prostigmata</taxon>
        <taxon>Eleutherengona</taxon>
        <taxon>Raphignathae</taxon>
        <taxon>Tetranychoidea</taxon>
        <taxon>Tetranychidae</taxon>
        <taxon>Tetranychus</taxon>
    </lineage>
</organism>
<proteinExistence type="predicted"/>
<dbReference type="AlphaFoldDB" id="T1KN25"/>
<keyword evidence="1" id="KW-0812">Transmembrane</keyword>
<dbReference type="PANTHER" id="PTHR33964:SF1">
    <property type="entry name" value="RE45066P"/>
    <property type="match status" value="1"/>
</dbReference>
<dbReference type="HOGENOM" id="CLU_095463_0_0_1"/>